<evidence type="ECO:0000256" key="2">
    <source>
        <dbReference type="SAM" id="Phobius"/>
    </source>
</evidence>
<keyword evidence="4" id="KW-1185">Reference proteome</keyword>
<dbReference type="VEuPathDB" id="FungiDB:P170DRAFT_233739"/>
<evidence type="ECO:0008006" key="5">
    <source>
        <dbReference type="Google" id="ProtNLM"/>
    </source>
</evidence>
<keyword evidence="2" id="KW-0472">Membrane</keyword>
<gene>
    <name evidence="3" type="ORF">P170DRAFT_233739</name>
</gene>
<evidence type="ECO:0000313" key="3">
    <source>
        <dbReference type="EMBL" id="PLB47067.1"/>
    </source>
</evidence>
<organism evidence="3 4">
    <name type="scientific">Aspergillus steynii IBT 23096</name>
    <dbReference type="NCBI Taxonomy" id="1392250"/>
    <lineage>
        <taxon>Eukaryota</taxon>
        <taxon>Fungi</taxon>
        <taxon>Dikarya</taxon>
        <taxon>Ascomycota</taxon>
        <taxon>Pezizomycotina</taxon>
        <taxon>Eurotiomycetes</taxon>
        <taxon>Eurotiomycetidae</taxon>
        <taxon>Eurotiales</taxon>
        <taxon>Aspergillaceae</taxon>
        <taxon>Aspergillus</taxon>
        <taxon>Aspergillus subgen. Circumdati</taxon>
    </lineage>
</organism>
<keyword evidence="2" id="KW-1133">Transmembrane helix</keyword>
<proteinExistence type="predicted"/>
<feature type="transmembrane region" description="Helical" evidence="2">
    <location>
        <begin position="111"/>
        <end position="129"/>
    </location>
</feature>
<comment type="caution">
    <text evidence="3">The sequence shown here is derived from an EMBL/GenBank/DDBJ whole genome shotgun (WGS) entry which is preliminary data.</text>
</comment>
<keyword evidence="2" id="KW-0812">Transmembrane</keyword>
<feature type="transmembrane region" description="Helical" evidence="2">
    <location>
        <begin position="48"/>
        <end position="71"/>
    </location>
</feature>
<accession>A0A2I2G2I6</accession>
<reference evidence="3 4" key="1">
    <citation type="submission" date="2016-12" db="EMBL/GenBank/DDBJ databases">
        <title>The genomes of Aspergillus section Nigri reveals drivers in fungal speciation.</title>
        <authorList>
            <consortium name="DOE Joint Genome Institute"/>
            <person name="Vesth T.C."/>
            <person name="Nybo J."/>
            <person name="Theobald S."/>
            <person name="Brandl J."/>
            <person name="Frisvad J.C."/>
            <person name="Nielsen K.F."/>
            <person name="Lyhne E.K."/>
            <person name="Kogle M.E."/>
            <person name="Kuo A."/>
            <person name="Riley R."/>
            <person name="Clum A."/>
            <person name="Nolan M."/>
            <person name="Lipzen A."/>
            <person name="Salamov A."/>
            <person name="Henrissat B."/>
            <person name="Wiebenga A."/>
            <person name="De Vries R.P."/>
            <person name="Grigoriev I.V."/>
            <person name="Mortensen U.H."/>
            <person name="Andersen M.R."/>
            <person name="Baker S.E."/>
        </authorList>
    </citation>
    <scope>NUCLEOTIDE SEQUENCE [LARGE SCALE GENOMIC DNA]</scope>
    <source>
        <strain evidence="3 4">IBT 23096</strain>
    </source>
</reference>
<feature type="compositionally biased region" description="Polar residues" evidence="1">
    <location>
        <begin position="1"/>
        <end position="18"/>
    </location>
</feature>
<dbReference type="EMBL" id="MSFO01000006">
    <property type="protein sequence ID" value="PLB47067.1"/>
    <property type="molecule type" value="Genomic_DNA"/>
</dbReference>
<evidence type="ECO:0000256" key="1">
    <source>
        <dbReference type="SAM" id="MobiDB-lite"/>
    </source>
</evidence>
<sequence length="168" mass="18993">MRSGTTNSLSFLRPNPSTSRKKKKKKKDSQYCVSGRGKPGISSSTTKSIIIITITRFLFVVCVSIFSSVSLPPFPSFFFFFSFFDQLSRSLLSTAILRLRPFHHQTNPPPLFKLLFYYSFSFLFFHFSSSTRYQVGKALLLTYSSLIRGPVSVCLSRLDSLHFPGASS</sequence>
<protein>
    <recommendedName>
        <fullName evidence="5">Transmembrane protein</fullName>
    </recommendedName>
</protein>
<dbReference type="Proteomes" id="UP000234275">
    <property type="component" value="Unassembled WGS sequence"/>
</dbReference>
<name>A0A2I2G2I6_9EURO</name>
<dbReference type="RefSeq" id="XP_024702369.1">
    <property type="nucleotide sequence ID" value="XM_024842912.1"/>
</dbReference>
<dbReference type="GeneID" id="36550611"/>
<feature type="region of interest" description="Disordered" evidence="1">
    <location>
        <begin position="1"/>
        <end position="42"/>
    </location>
</feature>
<evidence type="ECO:0000313" key="4">
    <source>
        <dbReference type="Proteomes" id="UP000234275"/>
    </source>
</evidence>
<dbReference type="AlphaFoldDB" id="A0A2I2G2I6"/>